<dbReference type="Gene3D" id="3.30.900.10">
    <property type="entry name" value="HORMA domain"/>
    <property type="match status" value="1"/>
</dbReference>
<keyword evidence="5" id="KW-1185">Reference proteome</keyword>
<dbReference type="GO" id="GO:0016035">
    <property type="term" value="C:zeta DNA polymerase complex"/>
    <property type="evidence" value="ECO:0007669"/>
    <property type="project" value="TreeGrafter"/>
</dbReference>
<reference evidence="4 5" key="1">
    <citation type="submission" date="2016-07" db="EMBL/GenBank/DDBJ databases">
        <title>Pervasive Adenine N6-methylation of Active Genes in Fungi.</title>
        <authorList>
            <consortium name="DOE Joint Genome Institute"/>
            <person name="Mondo S.J."/>
            <person name="Dannebaum R.O."/>
            <person name="Kuo R.C."/>
            <person name="Labutti K."/>
            <person name="Haridas S."/>
            <person name="Kuo A."/>
            <person name="Salamov A."/>
            <person name="Ahrendt S.R."/>
            <person name="Lipzen A."/>
            <person name="Sullivan W."/>
            <person name="Andreopoulos W.B."/>
            <person name="Clum A."/>
            <person name="Lindquist E."/>
            <person name="Daum C."/>
            <person name="Ramamoorthy G.K."/>
            <person name="Gryganskyi A."/>
            <person name="Culley D."/>
            <person name="Magnuson J.K."/>
            <person name="James T.Y."/>
            <person name="O'Malley M.A."/>
            <person name="Stajich J.E."/>
            <person name="Spatafora J.W."/>
            <person name="Visel A."/>
            <person name="Grigoriev I.V."/>
        </authorList>
    </citation>
    <scope>NUCLEOTIDE SEQUENCE [LARGE SCALE GENOMIC DNA]</scope>
    <source>
        <strain evidence="4 5">62-1032</strain>
    </source>
</reference>
<dbReference type="STRING" id="106004.A0A1Y2G2L3"/>
<comment type="caution">
    <text evidence="4">The sequence shown here is derived from an EMBL/GenBank/DDBJ whole genome shotgun (WGS) entry which is preliminary data.</text>
</comment>
<accession>A0A1Y2G2L3</accession>
<dbReference type="InterPro" id="IPR036570">
    <property type="entry name" value="HORMA_dom_sf"/>
</dbReference>
<feature type="region of interest" description="Disordered" evidence="2">
    <location>
        <begin position="245"/>
        <end position="271"/>
    </location>
</feature>
<dbReference type="SUPFAM" id="SSF56019">
    <property type="entry name" value="The spindle assembly checkpoint protein mad2"/>
    <property type="match status" value="1"/>
</dbReference>
<dbReference type="EMBL" id="MCGR01000002">
    <property type="protein sequence ID" value="ORY91604.1"/>
    <property type="molecule type" value="Genomic_DNA"/>
</dbReference>
<evidence type="ECO:0000259" key="3">
    <source>
        <dbReference type="PROSITE" id="PS50815"/>
    </source>
</evidence>
<evidence type="ECO:0000313" key="4">
    <source>
        <dbReference type="EMBL" id="ORY91604.1"/>
    </source>
</evidence>
<keyword evidence="4" id="KW-0238">DNA-binding</keyword>
<proteinExistence type="inferred from homology"/>
<dbReference type="PROSITE" id="PS50815">
    <property type="entry name" value="HORMA"/>
    <property type="match status" value="1"/>
</dbReference>
<dbReference type="OrthoDB" id="21254at2759"/>
<dbReference type="InterPro" id="IPR003511">
    <property type="entry name" value="HORMA_dom"/>
</dbReference>
<protein>
    <submittedName>
        <fullName evidence="4">DNA-binding protein</fullName>
    </submittedName>
</protein>
<comment type="similarity">
    <text evidence="1">Belongs to the MAD2 family.</text>
</comment>
<dbReference type="Proteomes" id="UP000193467">
    <property type="component" value="Unassembled WGS sequence"/>
</dbReference>
<dbReference type="AlphaFoldDB" id="A0A1Y2G2L3"/>
<gene>
    <name evidence="4" type="ORF">BCR35DRAFT_298835</name>
</gene>
<evidence type="ECO:0000256" key="1">
    <source>
        <dbReference type="ARBA" id="ARBA00010348"/>
    </source>
</evidence>
<dbReference type="InterPro" id="IPR045091">
    <property type="entry name" value="Mad2-like"/>
</dbReference>
<dbReference type="PANTHER" id="PTHR11842:SF10">
    <property type="entry name" value="MITOTIC SPINDLE ASSEMBLY CHECKPOINT PROTEIN MAD2B"/>
    <property type="match status" value="1"/>
</dbReference>
<sequence>MPNVLSYKETIDEVTKFLEVIFHSILYLRHVYPAQIFAQKQKYGIAVWQSRNPPLTEYVKRIVECVKEELGKVSSGSSSARRARACSSAERFTRPSESPQHTLQKVALVIKATNLDETPLERFVFDFEWLVPESELTGEDFVPAARGVSRADLDDLFRALISKVNYAASHYGELDGEVSFAVVAEMFDAEPPESEMAKKKLVPTEWFPAEERASSGLATSRLNPLRSVSMGMLNMQIMVEELEGRRAVGSAPSHAPTSSGESDAKGKGRAF</sequence>
<evidence type="ECO:0000256" key="2">
    <source>
        <dbReference type="SAM" id="MobiDB-lite"/>
    </source>
</evidence>
<feature type="domain" description="HORMA" evidence="3">
    <location>
        <begin position="8"/>
        <end position="239"/>
    </location>
</feature>
<organism evidence="4 5">
    <name type="scientific">Leucosporidium creatinivorum</name>
    <dbReference type="NCBI Taxonomy" id="106004"/>
    <lineage>
        <taxon>Eukaryota</taxon>
        <taxon>Fungi</taxon>
        <taxon>Dikarya</taxon>
        <taxon>Basidiomycota</taxon>
        <taxon>Pucciniomycotina</taxon>
        <taxon>Microbotryomycetes</taxon>
        <taxon>Leucosporidiales</taxon>
        <taxon>Leucosporidium</taxon>
    </lineage>
</organism>
<dbReference type="FunCoup" id="A0A1Y2G2L3">
    <property type="interactions" value="4"/>
</dbReference>
<dbReference type="PANTHER" id="PTHR11842">
    <property type="entry name" value="MITOTIC SPINDLE ASSEMBLY CHECKPOINT PROTEIN MAD2"/>
    <property type="match status" value="1"/>
</dbReference>
<name>A0A1Y2G2L3_9BASI</name>
<feature type="compositionally biased region" description="Basic and acidic residues" evidence="2">
    <location>
        <begin position="262"/>
        <end position="271"/>
    </location>
</feature>
<dbReference type="GO" id="GO:0003677">
    <property type="term" value="F:DNA binding"/>
    <property type="evidence" value="ECO:0007669"/>
    <property type="project" value="UniProtKB-KW"/>
</dbReference>
<evidence type="ECO:0000313" key="5">
    <source>
        <dbReference type="Proteomes" id="UP000193467"/>
    </source>
</evidence>
<dbReference type="Pfam" id="PF02301">
    <property type="entry name" value="HORMA"/>
    <property type="match status" value="1"/>
</dbReference>
<dbReference type="InParanoid" id="A0A1Y2G2L3"/>